<proteinExistence type="predicted"/>
<name>M1C426_SOLTU</name>
<dbReference type="EnsemblPlants" id="PGSC0003DMT400059290">
    <property type="protein sequence ID" value="PGSC0003DMT400059290"/>
    <property type="gene ID" value="PGSC0003DMG400023037"/>
</dbReference>
<sequence length="246" mass="27033">MKHQRHHANSTKFLLDHCNLNRKNNFYSTSSLSSPDDVQKLDDLPPKSHILFGSCDGLVLIGVSSRSNYQLLLWNPSTRESILLSPPEFGIFNSIFALGCDQTTNDYVISGLAGGIHGHHPRTIGGPTVCPAGPWFVSATSPRTQPEIRPSVDPRPDLRLRFSASRSRLDRFPISSSATSVVMPPRRVNARNANARNANAIPLVPDHDVKNEEFHNAIQLLAQSMTNKNNQQVLVPTNRNGGSVAT</sequence>
<protein>
    <submittedName>
        <fullName evidence="1">Uncharacterized protein</fullName>
    </submittedName>
</protein>
<dbReference type="HOGENOM" id="CLU_1130715_0_0_1"/>
<dbReference type="InParanoid" id="M1C426"/>
<dbReference type="PaxDb" id="4113-PGSC0003DMT400059290"/>
<accession>M1C426</accession>
<reference evidence="1" key="2">
    <citation type="submission" date="2015-06" db="UniProtKB">
        <authorList>
            <consortium name="EnsemblPlants"/>
        </authorList>
    </citation>
    <scope>IDENTIFICATION</scope>
    <source>
        <strain evidence="1">DM1-3 516 R44</strain>
    </source>
</reference>
<dbReference type="AlphaFoldDB" id="M1C426"/>
<dbReference type="Proteomes" id="UP000011115">
    <property type="component" value="Unassembled WGS sequence"/>
</dbReference>
<organism evidence="1 2">
    <name type="scientific">Solanum tuberosum</name>
    <name type="common">Potato</name>
    <dbReference type="NCBI Taxonomy" id="4113"/>
    <lineage>
        <taxon>Eukaryota</taxon>
        <taxon>Viridiplantae</taxon>
        <taxon>Streptophyta</taxon>
        <taxon>Embryophyta</taxon>
        <taxon>Tracheophyta</taxon>
        <taxon>Spermatophyta</taxon>
        <taxon>Magnoliopsida</taxon>
        <taxon>eudicotyledons</taxon>
        <taxon>Gunneridae</taxon>
        <taxon>Pentapetalae</taxon>
        <taxon>asterids</taxon>
        <taxon>lamiids</taxon>
        <taxon>Solanales</taxon>
        <taxon>Solanaceae</taxon>
        <taxon>Solanoideae</taxon>
        <taxon>Solaneae</taxon>
        <taxon>Solanum</taxon>
    </lineage>
</organism>
<dbReference type="ExpressionAtlas" id="M1C426">
    <property type="expression patterns" value="baseline"/>
</dbReference>
<dbReference type="Gramene" id="PGSC0003DMT400059290">
    <property type="protein sequence ID" value="PGSC0003DMT400059290"/>
    <property type="gene ID" value="PGSC0003DMG400023037"/>
</dbReference>
<evidence type="ECO:0000313" key="1">
    <source>
        <dbReference type="EnsemblPlants" id="PGSC0003DMT400059290"/>
    </source>
</evidence>
<keyword evidence="2" id="KW-1185">Reference proteome</keyword>
<reference evidence="2" key="1">
    <citation type="journal article" date="2011" name="Nature">
        <title>Genome sequence and analysis of the tuber crop potato.</title>
        <authorList>
            <consortium name="The Potato Genome Sequencing Consortium"/>
        </authorList>
    </citation>
    <scope>NUCLEOTIDE SEQUENCE [LARGE SCALE GENOMIC DNA]</scope>
    <source>
        <strain evidence="2">cv. DM1-3 516 R44</strain>
    </source>
</reference>
<evidence type="ECO:0000313" key="2">
    <source>
        <dbReference type="Proteomes" id="UP000011115"/>
    </source>
</evidence>